<protein>
    <recommendedName>
        <fullName evidence="5">KN motif and ankyrin repeat domain-containing protein 1</fullName>
    </recommendedName>
</protein>
<dbReference type="GO" id="GO:0005856">
    <property type="term" value="C:cytoskeleton"/>
    <property type="evidence" value="ECO:0007669"/>
    <property type="project" value="TreeGrafter"/>
</dbReference>
<dbReference type="EMBL" id="CADEAL010000091">
    <property type="protein sequence ID" value="CAB1414202.1"/>
    <property type="molecule type" value="Genomic_DNA"/>
</dbReference>
<accession>A0A9N7TJH2</accession>
<dbReference type="Proteomes" id="UP001153269">
    <property type="component" value="Unassembled WGS sequence"/>
</dbReference>
<evidence type="ECO:0000313" key="3">
    <source>
        <dbReference type="EMBL" id="CAB1414202.1"/>
    </source>
</evidence>
<dbReference type="InterPro" id="IPR036770">
    <property type="entry name" value="Ankyrin_rpt-contain_sf"/>
</dbReference>
<proteinExistence type="predicted"/>
<organism evidence="3 4">
    <name type="scientific">Pleuronectes platessa</name>
    <name type="common">European plaice</name>
    <dbReference type="NCBI Taxonomy" id="8262"/>
    <lineage>
        <taxon>Eukaryota</taxon>
        <taxon>Metazoa</taxon>
        <taxon>Chordata</taxon>
        <taxon>Craniata</taxon>
        <taxon>Vertebrata</taxon>
        <taxon>Euteleostomi</taxon>
        <taxon>Actinopterygii</taxon>
        <taxon>Neopterygii</taxon>
        <taxon>Teleostei</taxon>
        <taxon>Neoteleostei</taxon>
        <taxon>Acanthomorphata</taxon>
        <taxon>Carangaria</taxon>
        <taxon>Pleuronectiformes</taxon>
        <taxon>Pleuronectoidei</taxon>
        <taxon>Pleuronectidae</taxon>
        <taxon>Pleuronectes</taxon>
    </lineage>
</organism>
<feature type="compositionally biased region" description="Acidic residues" evidence="2">
    <location>
        <begin position="66"/>
        <end position="77"/>
    </location>
</feature>
<dbReference type="Pfam" id="PF12796">
    <property type="entry name" value="Ank_2"/>
    <property type="match status" value="1"/>
</dbReference>
<dbReference type="PANTHER" id="PTHR24168">
    <property type="entry name" value="KN MOTIF AND ANKYRIN REPEAT DOMAIN-CONTAINING"/>
    <property type="match status" value="1"/>
</dbReference>
<dbReference type="PROSITE" id="PS50297">
    <property type="entry name" value="ANK_REP_REGION"/>
    <property type="match status" value="3"/>
</dbReference>
<evidence type="ECO:0008006" key="5">
    <source>
        <dbReference type="Google" id="ProtNLM"/>
    </source>
</evidence>
<dbReference type="AlphaFoldDB" id="A0A9N7TJH2"/>
<feature type="region of interest" description="Disordered" evidence="2">
    <location>
        <begin position="197"/>
        <end position="246"/>
    </location>
</feature>
<evidence type="ECO:0000256" key="1">
    <source>
        <dbReference type="PROSITE-ProRule" id="PRU00023"/>
    </source>
</evidence>
<feature type="repeat" description="ANK" evidence="1">
    <location>
        <begin position="337"/>
        <end position="358"/>
    </location>
</feature>
<dbReference type="SUPFAM" id="SSF48403">
    <property type="entry name" value="Ankyrin repeat"/>
    <property type="match status" value="1"/>
</dbReference>
<evidence type="ECO:0000256" key="2">
    <source>
        <dbReference type="SAM" id="MobiDB-lite"/>
    </source>
</evidence>
<dbReference type="Pfam" id="PF13637">
    <property type="entry name" value="Ank_4"/>
    <property type="match status" value="1"/>
</dbReference>
<feature type="repeat" description="ANK" evidence="1">
    <location>
        <begin position="304"/>
        <end position="336"/>
    </location>
</feature>
<feature type="compositionally biased region" description="Low complexity" evidence="2">
    <location>
        <begin position="27"/>
        <end position="44"/>
    </location>
</feature>
<feature type="compositionally biased region" description="Pro residues" evidence="2">
    <location>
        <begin position="209"/>
        <end position="218"/>
    </location>
</feature>
<comment type="caution">
    <text evidence="3">The sequence shown here is derived from an EMBL/GenBank/DDBJ whole genome shotgun (WGS) entry which is preliminary data.</text>
</comment>
<sequence>MKKKDGRPDSNGTKKNLQFVGVNGGYETTSSDDSSSEDSSSSGSEGRRGERKRTRRRREEFKPEGSEDVDKEDEEESSEKQETRDRYELSEKMLAACSVLKTHLSDSKSVSTKDLRACLNTVQHEWFRVSSQKAAMGAMVEDYLGAFGAVSPAVLRHIVNMADGNGNTALHYSVSHSNFPVVKKLLDAGSIDCDEPLSSHRPPVLQAPAAPPVPPSHPPLSRQALVSHRGASPPAGSEKDEFRPGAWSQVSVQKRHVCNVNQQNKAGYTPIMLAALAAVEAPKEMRIVEELFSKGDVNARASQAGQTGLMLAVSHGRMDMVRALLAHGADVNIQDDEGSTALMCASEHGHVEIVKLLLGQPGCDARLSDSDESNALSIALEAGHKDIAVLLYAHVNFSKAQSPGTPRLGRKTSPSPTRRGLFD</sequence>
<dbReference type="InterPro" id="IPR047184">
    <property type="entry name" value="KANK1-4"/>
</dbReference>
<dbReference type="PANTHER" id="PTHR24168:SF19">
    <property type="entry name" value="KN MOTIF AND ANKYRIN REPEAT DOMAIN-CONTAINING PROTEIN 1"/>
    <property type="match status" value="1"/>
</dbReference>
<dbReference type="PROSITE" id="PS50088">
    <property type="entry name" value="ANK_REPEAT"/>
    <property type="match status" value="3"/>
</dbReference>
<dbReference type="SMART" id="SM00248">
    <property type="entry name" value="ANK"/>
    <property type="match status" value="5"/>
</dbReference>
<feature type="repeat" description="ANK" evidence="1">
    <location>
        <begin position="165"/>
        <end position="190"/>
    </location>
</feature>
<name>A0A9N7TJH2_PLEPL</name>
<feature type="region of interest" description="Disordered" evidence="2">
    <location>
        <begin position="1"/>
        <end position="87"/>
    </location>
</feature>
<dbReference type="PRINTS" id="PR01415">
    <property type="entry name" value="ANKYRIN"/>
</dbReference>
<dbReference type="GO" id="GO:0030837">
    <property type="term" value="P:negative regulation of actin filament polymerization"/>
    <property type="evidence" value="ECO:0007669"/>
    <property type="project" value="InterPro"/>
</dbReference>
<keyword evidence="1" id="KW-0040">ANK repeat</keyword>
<dbReference type="Gene3D" id="1.25.40.20">
    <property type="entry name" value="Ankyrin repeat-containing domain"/>
    <property type="match status" value="2"/>
</dbReference>
<gene>
    <name evidence="3" type="ORF">PLEPLA_LOCUS1909</name>
</gene>
<feature type="region of interest" description="Disordered" evidence="2">
    <location>
        <begin position="401"/>
        <end position="423"/>
    </location>
</feature>
<reference evidence="3" key="1">
    <citation type="submission" date="2020-03" db="EMBL/GenBank/DDBJ databases">
        <authorList>
            <person name="Weist P."/>
        </authorList>
    </citation>
    <scope>NUCLEOTIDE SEQUENCE</scope>
</reference>
<evidence type="ECO:0000313" key="4">
    <source>
        <dbReference type="Proteomes" id="UP001153269"/>
    </source>
</evidence>
<keyword evidence="4" id="KW-1185">Reference proteome</keyword>
<dbReference type="GO" id="GO:0005737">
    <property type="term" value="C:cytoplasm"/>
    <property type="evidence" value="ECO:0007669"/>
    <property type="project" value="TreeGrafter"/>
</dbReference>
<dbReference type="InterPro" id="IPR002110">
    <property type="entry name" value="Ankyrin_rpt"/>
</dbReference>
<feature type="compositionally biased region" description="Basic and acidic residues" evidence="2">
    <location>
        <begin position="78"/>
        <end position="87"/>
    </location>
</feature>